<keyword evidence="1" id="KW-0489">Methyltransferase</keyword>
<dbReference type="InterPro" id="IPR029063">
    <property type="entry name" value="SAM-dependent_MTases_sf"/>
</dbReference>
<dbReference type="EMBL" id="JACIIZ010000005">
    <property type="protein sequence ID" value="MBB6251402.1"/>
    <property type="molecule type" value="Genomic_DNA"/>
</dbReference>
<dbReference type="Proteomes" id="UP000539175">
    <property type="component" value="Unassembled WGS sequence"/>
</dbReference>
<organism evidence="1 2">
    <name type="scientific">Nitrospirillum iridis</name>
    <dbReference type="NCBI Taxonomy" id="765888"/>
    <lineage>
        <taxon>Bacteria</taxon>
        <taxon>Pseudomonadati</taxon>
        <taxon>Pseudomonadota</taxon>
        <taxon>Alphaproteobacteria</taxon>
        <taxon>Rhodospirillales</taxon>
        <taxon>Azospirillaceae</taxon>
        <taxon>Nitrospirillum</taxon>
    </lineage>
</organism>
<dbReference type="Gene3D" id="3.40.50.150">
    <property type="entry name" value="Vaccinia Virus protein VP39"/>
    <property type="match status" value="1"/>
</dbReference>
<reference evidence="1 2" key="1">
    <citation type="submission" date="2020-08" db="EMBL/GenBank/DDBJ databases">
        <title>Genomic Encyclopedia of Type Strains, Phase IV (KMG-IV): sequencing the most valuable type-strain genomes for metagenomic binning, comparative biology and taxonomic classification.</title>
        <authorList>
            <person name="Goeker M."/>
        </authorList>
    </citation>
    <scope>NUCLEOTIDE SEQUENCE [LARGE SCALE GENOMIC DNA]</scope>
    <source>
        <strain evidence="1 2">DSM 22198</strain>
    </source>
</reference>
<accession>A0A7X0AX85</accession>
<comment type="caution">
    <text evidence="1">The sequence shown here is derived from an EMBL/GenBank/DDBJ whole genome shotgun (WGS) entry which is preliminary data.</text>
</comment>
<proteinExistence type="predicted"/>
<dbReference type="SUPFAM" id="SSF53335">
    <property type="entry name" value="S-adenosyl-L-methionine-dependent methyltransferases"/>
    <property type="match status" value="1"/>
</dbReference>
<evidence type="ECO:0000313" key="1">
    <source>
        <dbReference type="EMBL" id="MBB6251402.1"/>
    </source>
</evidence>
<name>A0A7X0AX85_9PROT</name>
<evidence type="ECO:0000313" key="2">
    <source>
        <dbReference type="Proteomes" id="UP000539175"/>
    </source>
</evidence>
<dbReference type="RefSeq" id="WP_184799874.1">
    <property type="nucleotide sequence ID" value="NZ_JACIIZ010000005.1"/>
</dbReference>
<keyword evidence="1" id="KW-0808">Transferase</keyword>
<dbReference type="GO" id="GO:0008168">
    <property type="term" value="F:methyltransferase activity"/>
    <property type="evidence" value="ECO:0007669"/>
    <property type="project" value="UniProtKB-KW"/>
</dbReference>
<protein>
    <submittedName>
        <fullName evidence="1">Site-specific DNA-cytosine methylase</fullName>
    </submittedName>
</protein>
<sequence>MSMLLTPYDDEFFSFHIACGSGAGARGMAKARQRVGLARGRIVTLGGVDVDPACIRDFTRRTGVQGTVLDLFPREDYIAFHGRLPPPGWREATAEDLRRAAGYRRPHIVFITAPCKGASGLLSESKAATPKYKALNNLAENCLRLVIEAWGDDPPEFILFENVVRISVRGRSMLDRIMARLDQGGYASAETKHCCGRLGGLAQRRPRFLLVARNRAKVPAFLYEPPMRPLSTVGKVLEPLPPPGDLSMGLGHRVPALQWITWVRLAFVEAGKDWRSLNRLAVEDGMLRDFRIMPERPWRDGTLGVHGVNDSCGTITGSAGPCTGAFNVADPHVITSREGTGFLGVNPWDGQSGTISGDARPSKGAYAVADIRTRDGKAPFKNVYRVVEAGEASPTIGAGARPSGGGLCVADPHFQGKEYQQYGVRRWDGQTGTVSGQSLPGQGAHSVADPRCANWSPSAHVNKYKVVDADDSAPTVSCAVQVASGGLCVADPKACTSHGGGGKYAVVALDGAAGTVIGASTTGHGAYAVADVMPEFARGGRQHYTTGGHYGVNEWNGQTRAIPAYAKNNNGAWSVADPRDAQGEAPAGRLPDPKDRLVCVIRAMDGTWHRPFTTLELAALQGMVDPGEPFELDGASDSRWREAIGNAVPEPAAEAIGNVFLQLLMLVRAGKQQPIRHTPIWVRPVAIGAALDVPPLLI</sequence>
<keyword evidence="2" id="KW-1185">Reference proteome</keyword>
<dbReference type="Gene3D" id="3.90.120.10">
    <property type="entry name" value="DNA Methylase, subunit A, domain 2"/>
    <property type="match status" value="1"/>
</dbReference>
<dbReference type="GO" id="GO:0032259">
    <property type="term" value="P:methylation"/>
    <property type="evidence" value="ECO:0007669"/>
    <property type="project" value="UniProtKB-KW"/>
</dbReference>
<dbReference type="AlphaFoldDB" id="A0A7X0AX85"/>
<gene>
    <name evidence="1" type="ORF">FHS74_001953</name>
</gene>